<sequence>MSQLSREKANHHRGLANRVGKDIESPDTLDLPPVSPLCQRCSSQSTPVGQSPDSGYELSPSMTVIGAMYVNGIILGLKSCTVIPQTSSPAGPDVPYSLQPTYLQLTTIHQTGIDRFPFPKMRDNMINMYSTIDEEEFGHDLCLMPSFTITPGMAPWDPKAWNIDKFFAKKWGYLFC</sequence>
<dbReference type="Proteomes" id="UP001172673">
    <property type="component" value="Unassembled WGS sequence"/>
</dbReference>
<feature type="compositionally biased region" description="Polar residues" evidence="1">
    <location>
        <begin position="40"/>
        <end position="53"/>
    </location>
</feature>
<dbReference type="PANTHER" id="PTHR38116:SF1">
    <property type="entry name" value="BZIP DOMAIN-CONTAINING PROTEIN"/>
    <property type="match status" value="1"/>
</dbReference>
<evidence type="ECO:0000256" key="1">
    <source>
        <dbReference type="SAM" id="MobiDB-lite"/>
    </source>
</evidence>
<protein>
    <submittedName>
        <fullName evidence="2">Uncharacterized protein</fullName>
    </submittedName>
</protein>
<dbReference type="AlphaFoldDB" id="A0AA38XLC3"/>
<dbReference type="PANTHER" id="PTHR38116">
    <property type="entry name" value="CHROMOSOME 7, WHOLE GENOME SHOTGUN SEQUENCE"/>
    <property type="match status" value="1"/>
</dbReference>
<keyword evidence="3" id="KW-1185">Reference proteome</keyword>
<dbReference type="Pfam" id="PF11905">
    <property type="entry name" value="DUF3425"/>
    <property type="match status" value="1"/>
</dbReference>
<dbReference type="EMBL" id="JAPDRK010000002">
    <property type="protein sequence ID" value="KAJ9615602.1"/>
    <property type="molecule type" value="Genomic_DNA"/>
</dbReference>
<comment type="caution">
    <text evidence="2">The sequence shown here is derived from an EMBL/GenBank/DDBJ whole genome shotgun (WGS) entry which is preliminary data.</text>
</comment>
<organism evidence="2 3">
    <name type="scientific">Cladophialophora chaetospira</name>
    <dbReference type="NCBI Taxonomy" id="386627"/>
    <lineage>
        <taxon>Eukaryota</taxon>
        <taxon>Fungi</taxon>
        <taxon>Dikarya</taxon>
        <taxon>Ascomycota</taxon>
        <taxon>Pezizomycotina</taxon>
        <taxon>Eurotiomycetes</taxon>
        <taxon>Chaetothyriomycetidae</taxon>
        <taxon>Chaetothyriales</taxon>
        <taxon>Herpotrichiellaceae</taxon>
        <taxon>Cladophialophora</taxon>
    </lineage>
</organism>
<gene>
    <name evidence="2" type="ORF">H2200_001677</name>
</gene>
<dbReference type="InterPro" id="IPR021833">
    <property type="entry name" value="DUF3425"/>
</dbReference>
<evidence type="ECO:0000313" key="2">
    <source>
        <dbReference type="EMBL" id="KAJ9615602.1"/>
    </source>
</evidence>
<name>A0AA38XLC3_9EURO</name>
<feature type="region of interest" description="Disordered" evidence="1">
    <location>
        <begin position="1"/>
        <end position="56"/>
    </location>
</feature>
<accession>A0AA38XLC3</accession>
<evidence type="ECO:0000313" key="3">
    <source>
        <dbReference type="Proteomes" id="UP001172673"/>
    </source>
</evidence>
<reference evidence="2" key="1">
    <citation type="submission" date="2022-10" db="EMBL/GenBank/DDBJ databases">
        <title>Culturing micro-colonial fungi from biological soil crusts in the Mojave desert and describing Neophaeococcomyces mojavensis, and introducing the new genera and species Taxawa tesnikishii.</title>
        <authorList>
            <person name="Kurbessoian T."/>
            <person name="Stajich J.E."/>
        </authorList>
    </citation>
    <scope>NUCLEOTIDE SEQUENCE</scope>
    <source>
        <strain evidence="2">TK_41</strain>
    </source>
</reference>
<proteinExistence type="predicted"/>